<dbReference type="EMBL" id="VZSY01001307">
    <property type="protein sequence ID" value="NXA14082.1"/>
    <property type="molecule type" value="Genomic_DNA"/>
</dbReference>
<keyword evidence="2" id="KW-0472">Membrane</keyword>
<keyword evidence="2" id="KW-0812">Transmembrane</keyword>
<evidence type="ECO:0000313" key="4">
    <source>
        <dbReference type="Proteomes" id="UP000589485"/>
    </source>
</evidence>
<gene>
    <name evidence="3" type="primary">Tmem221</name>
    <name evidence="3" type="ORF">SAPAEN_R11072</name>
</gene>
<dbReference type="AlphaFoldDB" id="A0A7K7TDV8"/>
<dbReference type="InterPro" id="IPR029201">
    <property type="entry name" value="Jiraiya"/>
</dbReference>
<protein>
    <submittedName>
        <fullName evidence="3">TM221 protein</fullName>
    </submittedName>
</protein>
<accession>A0A7K7TDV8</accession>
<keyword evidence="2" id="KW-1133">Transmembrane helix</keyword>
<proteinExistence type="predicted"/>
<dbReference type="Proteomes" id="UP000589485">
    <property type="component" value="Unassembled WGS sequence"/>
</dbReference>
<dbReference type="PANTHER" id="PTHR36132:SF1">
    <property type="entry name" value="TRANSMEMBRANE PROTEIN 221"/>
    <property type="match status" value="1"/>
</dbReference>
<sequence>IGQLPAALESWFVPSEVLNVLFPLTTVLATLCLVLNVSCLLLCLLHGYLSVELCRGQPGSARADWFLDSQKVRHAAIGLFCCGVCLYLTGKGSAHPPPAQPTLAIYIPLRFRGAAGIAGACVLASGVIVLLVTVTHALLRVLRLSRHSRPEASHSPHEDDSAQQGESSASDLQGRDGAVSRPRPEIHRAFSFPAFLESKSQL</sequence>
<organism evidence="3 4">
    <name type="scientific">Sapayoa aenigma</name>
    <name type="common">broad-billed sapayoa</name>
    <dbReference type="NCBI Taxonomy" id="239371"/>
    <lineage>
        <taxon>Eukaryota</taxon>
        <taxon>Metazoa</taxon>
        <taxon>Chordata</taxon>
        <taxon>Craniata</taxon>
        <taxon>Vertebrata</taxon>
        <taxon>Euteleostomi</taxon>
        <taxon>Archelosauria</taxon>
        <taxon>Archosauria</taxon>
        <taxon>Dinosauria</taxon>
        <taxon>Saurischia</taxon>
        <taxon>Theropoda</taxon>
        <taxon>Coelurosauria</taxon>
        <taxon>Aves</taxon>
        <taxon>Neognathae</taxon>
        <taxon>Neoaves</taxon>
        <taxon>Telluraves</taxon>
        <taxon>Australaves</taxon>
        <taxon>Passeriformes</taxon>
        <taxon>Tyrannidae</taxon>
        <taxon>Sapayoa</taxon>
    </lineage>
</organism>
<feature type="non-terminal residue" evidence="3">
    <location>
        <position position="1"/>
    </location>
</feature>
<evidence type="ECO:0000256" key="2">
    <source>
        <dbReference type="SAM" id="Phobius"/>
    </source>
</evidence>
<dbReference type="OrthoDB" id="8873919at2759"/>
<feature type="compositionally biased region" description="Basic and acidic residues" evidence="1">
    <location>
        <begin position="149"/>
        <end position="160"/>
    </location>
</feature>
<feature type="non-terminal residue" evidence="3">
    <location>
        <position position="202"/>
    </location>
</feature>
<feature type="region of interest" description="Disordered" evidence="1">
    <location>
        <begin position="149"/>
        <end position="180"/>
    </location>
</feature>
<feature type="compositionally biased region" description="Polar residues" evidence="1">
    <location>
        <begin position="162"/>
        <end position="171"/>
    </location>
</feature>
<dbReference type="Pfam" id="PF15038">
    <property type="entry name" value="Jiraiya"/>
    <property type="match status" value="1"/>
</dbReference>
<name>A0A7K7TDV8_9TYRA</name>
<evidence type="ECO:0000256" key="1">
    <source>
        <dbReference type="SAM" id="MobiDB-lite"/>
    </source>
</evidence>
<feature type="transmembrane region" description="Helical" evidence="2">
    <location>
        <begin position="110"/>
        <end position="139"/>
    </location>
</feature>
<evidence type="ECO:0000313" key="3">
    <source>
        <dbReference type="EMBL" id="NXA14082.1"/>
    </source>
</evidence>
<comment type="caution">
    <text evidence="3">The sequence shown here is derived from an EMBL/GenBank/DDBJ whole genome shotgun (WGS) entry which is preliminary data.</text>
</comment>
<dbReference type="PANTHER" id="PTHR36132">
    <property type="entry name" value="TRANSMEMBRANE PROTEIN 221"/>
    <property type="match status" value="1"/>
</dbReference>
<keyword evidence="4" id="KW-1185">Reference proteome</keyword>
<reference evidence="3 4" key="1">
    <citation type="submission" date="2019-09" db="EMBL/GenBank/DDBJ databases">
        <title>Bird 10,000 Genomes (B10K) Project - Family phase.</title>
        <authorList>
            <person name="Zhang G."/>
        </authorList>
    </citation>
    <scope>NUCLEOTIDE SEQUENCE [LARGE SCALE GENOMIC DNA]</scope>
    <source>
        <strain evidence="3">B10K-DU-030-41</strain>
        <tissue evidence="3">Muscle</tissue>
    </source>
</reference>
<feature type="transmembrane region" description="Helical" evidence="2">
    <location>
        <begin position="20"/>
        <end position="51"/>
    </location>
</feature>
<dbReference type="InterPro" id="IPR053101">
    <property type="entry name" value="TM221"/>
</dbReference>